<dbReference type="Gene3D" id="2.30.140.50">
    <property type="entry name" value="Protein of unknown function DUF2790"/>
    <property type="match status" value="1"/>
</dbReference>
<proteinExistence type="predicted"/>
<organism evidence="2 3">
    <name type="scientific">Pseudomonas fluorescens</name>
    <dbReference type="NCBI Taxonomy" id="294"/>
    <lineage>
        <taxon>Bacteria</taxon>
        <taxon>Pseudomonadati</taxon>
        <taxon>Pseudomonadota</taxon>
        <taxon>Gammaproteobacteria</taxon>
        <taxon>Pseudomonadales</taxon>
        <taxon>Pseudomonadaceae</taxon>
        <taxon>Pseudomonas</taxon>
    </lineage>
</organism>
<evidence type="ECO:0000256" key="1">
    <source>
        <dbReference type="SAM" id="SignalP"/>
    </source>
</evidence>
<feature type="chain" id="PRO_5006040450" description="DUF2790 domain-containing protein" evidence="1">
    <location>
        <begin position="25"/>
        <end position="86"/>
    </location>
</feature>
<sequence>MKIQNLSIAGLLVVIALSGSPLLAKEQTQVPAYEYGMPLDIAKVIRIEAPTSPMCEVVQAKMTYLNTQGAKKHVSFLQLAEACSKQ</sequence>
<evidence type="ECO:0008006" key="4">
    <source>
        <dbReference type="Google" id="ProtNLM"/>
    </source>
</evidence>
<dbReference type="Pfam" id="PF10976">
    <property type="entry name" value="DUF2790"/>
    <property type="match status" value="1"/>
</dbReference>
<dbReference type="EMBL" id="CP012831">
    <property type="protein sequence ID" value="ALI10272.1"/>
    <property type="molecule type" value="Genomic_DNA"/>
</dbReference>
<name>A0A0N9WP27_PSEFL</name>
<reference evidence="2 3" key="2">
    <citation type="journal article" date="2018" name="Nature">
        <title>Mutant phenotypes for thousands of bacterial genes of unknown function.</title>
        <authorList>
            <person name="Price M.N."/>
            <person name="Wetmore K.M."/>
            <person name="Waters R.J."/>
            <person name="Callaghan M."/>
            <person name="Ray J."/>
            <person name="Liu H."/>
            <person name="Kuehl J.V."/>
            <person name="Melnyk R.A."/>
            <person name="Lamson J.S."/>
            <person name="Suh Y."/>
            <person name="Carlson H.K."/>
            <person name="Esquivel Z."/>
            <person name="Sadeeshkumar H."/>
            <person name="Chakraborty R."/>
            <person name="Zane G.M."/>
            <person name="Rubin B.E."/>
            <person name="Wall J.D."/>
            <person name="Visel A."/>
            <person name="Bristow J."/>
            <person name="Blow M.J."/>
            <person name="Arkin A.P."/>
            <person name="Deutschbauer A.M."/>
        </authorList>
    </citation>
    <scope>NUCLEOTIDE SEQUENCE [LARGE SCALE GENOMIC DNA]</scope>
    <source>
        <strain evidence="2 3">FW300-N2C3</strain>
    </source>
</reference>
<reference evidence="3" key="1">
    <citation type="submission" date="2015-09" db="EMBL/GenBank/DDBJ databases">
        <title>Whole genome sequence of Pseudomonas fluorescens FW300-N2C3.</title>
        <authorList>
            <person name="Ray J."/>
            <person name="Melnyk R."/>
            <person name="Deutschbauer A."/>
        </authorList>
    </citation>
    <scope>NUCLEOTIDE SEQUENCE [LARGE SCALE GENOMIC DNA]</scope>
    <source>
        <strain evidence="3">FW300-N2C3</strain>
    </source>
</reference>
<gene>
    <name evidence="2" type="ORF">AO356_26820</name>
</gene>
<dbReference type="OrthoDB" id="7017737at2"/>
<dbReference type="InterPro" id="IPR021245">
    <property type="entry name" value="DUF2790"/>
</dbReference>
<dbReference type="RefSeq" id="WP_060742372.1">
    <property type="nucleotide sequence ID" value="NZ_CP012831.1"/>
</dbReference>
<evidence type="ECO:0000313" key="3">
    <source>
        <dbReference type="Proteomes" id="UP000059425"/>
    </source>
</evidence>
<feature type="signal peptide" evidence="1">
    <location>
        <begin position="1"/>
        <end position="24"/>
    </location>
</feature>
<dbReference type="AlphaFoldDB" id="A0A0N9WP27"/>
<evidence type="ECO:0000313" key="2">
    <source>
        <dbReference type="EMBL" id="ALI10272.1"/>
    </source>
</evidence>
<accession>A0A0N9WP27</accession>
<protein>
    <recommendedName>
        <fullName evidence="4">DUF2790 domain-containing protein</fullName>
    </recommendedName>
</protein>
<dbReference type="Proteomes" id="UP000059425">
    <property type="component" value="Chromosome"/>
</dbReference>
<keyword evidence="1" id="KW-0732">Signal</keyword>